<dbReference type="RefSeq" id="XP_033384599.1">
    <property type="nucleotide sequence ID" value="XM_033528028.1"/>
</dbReference>
<keyword evidence="1" id="KW-0812">Transmembrane</keyword>
<feature type="transmembrane region" description="Helical" evidence="1">
    <location>
        <begin position="21"/>
        <end position="42"/>
    </location>
</feature>
<sequence>MPIAGWTHPETRRINRIVQEWSFLIANLSFLLSPGTLAMLVLREWSTTSNTNLPRLWVGRDMDVLGLVSRPSYSPSASIVSCRVVSFDGAKRIKKARERRPLVLCSRRALWEVGGGVEEGRLPWPGMFVPCVLQLLFSETCA</sequence>
<keyword evidence="1" id="KW-1133">Transmembrane helix</keyword>
<dbReference type="Proteomes" id="UP000799778">
    <property type="component" value="Unassembled WGS sequence"/>
</dbReference>
<evidence type="ECO:0000313" key="3">
    <source>
        <dbReference type="Proteomes" id="UP000799778"/>
    </source>
</evidence>
<evidence type="ECO:0000313" key="2">
    <source>
        <dbReference type="EMBL" id="KAF2016260.1"/>
    </source>
</evidence>
<organism evidence="2 3">
    <name type="scientific">Aaosphaeria arxii CBS 175.79</name>
    <dbReference type="NCBI Taxonomy" id="1450172"/>
    <lineage>
        <taxon>Eukaryota</taxon>
        <taxon>Fungi</taxon>
        <taxon>Dikarya</taxon>
        <taxon>Ascomycota</taxon>
        <taxon>Pezizomycotina</taxon>
        <taxon>Dothideomycetes</taxon>
        <taxon>Pleosporomycetidae</taxon>
        <taxon>Pleosporales</taxon>
        <taxon>Pleosporales incertae sedis</taxon>
        <taxon>Aaosphaeria</taxon>
    </lineage>
</organism>
<protein>
    <submittedName>
        <fullName evidence="2">Uncharacterized protein</fullName>
    </submittedName>
</protein>
<keyword evidence="3" id="KW-1185">Reference proteome</keyword>
<dbReference type="AlphaFoldDB" id="A0A6A5XUD9"/>
<dbReference type="EMBL" id="ML978069">
    <property type="protein sequence ID" value="KAF2016260.1"/>
    <property type="molecule type" value="Genomic_DNA"/>
</dbReference>
<dbReference type="GeneID" id="54285425"/>
<evidence type="ECO:0000256" key="1">
    <source>
        <dbReference type="SAM" id="Phobius"/>
    </source>
</evidence>
<keyword evidence="1" id="KW-0472">Membrane</keyword>
<proteinExistence type="predicted"/>
<reference evidence="2" key="1">
    <citation type="journal article" date="2020" name="Stud. Mycol.">
        <title>101 Dothideomycetes genomes: a test case for predicting lifestyles and emergence of pathogens.</title>
        <authorList>
            <person name="Haridas S."/>
            <person name="Albert R."/>
            <person name="Binder M."/>
            <person name="Bloem J."/>
            <person name="Labutti K."/>
            <person name="Salamov A."/>
            <person name="Andreopoulos B."/>
            <person name="Baker S."/>
            <person name="Barry K."/>
            <person name="Bills G."/>
            <person name="Bluhm B."/>
            <person name="Cannon C."/>
            <person name="Castanera R."/>
            <person name="Culley D."/>
            <person name="Daum C."/>
            <person name="Ezra D."/>
            <person name="Gonzalez J."/>
            <person name="Henrissat B."/>
            <person name="Kuo A."/>
            <person name="Liang C."/>
            <person name="Lipzen A."/>
            <person name="Lutzoni F."/>
            <person name="Magnuson J."/>
            <person name="Mondo S."/>
            <person name="Nolan M."/>
            <person name="Ohm R."/>
            <person name="Pangilinan J."/>
            <person name="Park H.-J."/>
            <person name="Ramirez L."/>
            <person name="Alfaro M."/>
            <person name="Sun H."/>
            <person name="Tritt A."/>
            <person name="Yoshinaga Y."/>
            <person name="Zwiers L.-H."/>
            <person name="Turgeon B."/>
            <person name="Goodwin S."/>
            <person name="Spatafora J."/>
            <person name="Crous P."/>
            <person name="Grigoriev I."/>
        </authorList>
    </citation>
    <scope>NUCLEOTIDE SEQUENCE</scope>
    <source>
        <strain evidence="2">CBS 175.79</strain>
    </source>
</reference>
<gene>
    <name evidence="2" type="ORF">BU24DRAFT_422596</name>
</gene>
<accession>A0A6A5XUD9</accession>
<name>A0A6A5XUD9_9PLEO</name>